<dbReference type="KEGG" id="vg:80397749"/>
<sequence length="59" mass="6941">MTILGRVVATQNDSDQNYYRSNQEQQDQRATADTLEQPNIFRFSRHFRTPRRAGNGKVR</sequence>
<dbReference type="GeneID" id="80397749"/>
<protein>
    <submittedName>
        <fullName evidence="2">Uncharacterized protein</fullName>
    </submittedName>
</protein>
<dbReference type="Proteomes" id="UP000680794">
    <property type="component" value="Segment"/>
</dbReference>
<accession>A0A8T8JEP7</accession>
<feature type="compositionally biased region" description="Polar residues" evidence="1">
    <location>
        <begin position="9"/>
        <end position="36"/>
    </location>
</feature>
<evidence type="ECO:0000313" key="3">
    <source>
        <dbReference type="Proteomes" id="UP000680794"/>
    </source>
</evidence>
<evidence type="ECO:0000256" key="1">
    <source>
        <dbReference type="SAM" id="MobiDB-lite"/>
    </source>
</evidence>
<proteinExistence type="predicted"/>
<reference evidence="2" key="1">
    <citation type="submission" date="2021-03" db="EMBL/GenBank/DDBJ databases">
        <authorList>
            <person name="Tong Y."/>
            <person name="Li F."/>
            <person name="Tian F."/>
            <person name="Li J."/>
        </authorList>
    </citation>
    <scope>NUCLEOTIDE SEQUENCE</scope>
</reference>
<dbReference type="EMBL" id="MW748993">
    <property type="protein sequence ID" value="QUE30272.1"/>
    <property type="molecule type" value="Genomic_DNA"/>
</dbReference>
<evidence type="ECO:0000313" key="2">
    <source>
        <dbReference type="EMBL" id="QUE30272.1"/>
    </source>
</evidence>
<name>A0A8T8JEP7_9CAUD</name>
<organism evidence="2 3">
    <name type="scientific">Pseudomonas phage BUCT566</name>
    <dbReference type="NCBI Taxonomy" id="2829367"/>
    <lineage>
        <taxon>Viruses</taxon>
        <taxon>Duplodnaviria</taxon>
        <taxon>Heunggongvirae</taxon>
        <taxon>Uroviricota</taxon>
        <taxon>Caudoviricetes</taxon>
        <taxon>Lishizhenvirus</taxon>
        <taxon>Lishizhenvirus BUCT566</taxon>
    </lineage>
</organism>
<feature type="region of interest" description="Disordered" evidence="1">
    <location>
        <begin position="1"/>
        <end position="36"/>
    </location>
</feature>
<dbReference type="RefSeq" id="YP_010773552.1">
    <property type="nucleotide sequence ID" value="NC_074664.1"/>
</dbReference>
<keyword evidence="3" id="KW-1185">Reference proteome</keyword>